<gene>
    <name evidence="2" type="ORF">ERS852395_01471</name>
</gene>
<evidence type="ECO:0000256" key="1">
    <source>
        <dbReference type="SAM" id="Phobius"/>
    </source>
</evidence>
<dbReference type="EMBL" id="CYZA01000006">
    <property type="protein sequence ID" value="CUN83892.1"/>
    <property type="molecule type" value="Genomic_DNA"/>
</dbReference>
<organism evidence="2 3">
    <name type="scientific">Blautia obeum</name>
    <dbReference type="NCBI Taxonomy" id="40520"/>
    <lineage>
        <taxon>Bacteria</taxon>
        <taxon>Bacillati</taxon>
        <taxon>Bacillota</taxon>
        <taxon>Clostridia</taxon>
        <taxon>Lachnospirales</taxon>
        <taxon>Lachnospiraceae</taxon>
        <taxon>Blautia</taxon>
    </lineage>
</organism>
<keyword evidence="1" id="KW-0472">Membrane</keyword>
<evidence type="ECO:0000313" key="3">
    <source>
        <dbReference type="Proteomes" id="UP000095447"/>
    </source>
</evidence>
<dbReference type="AlphaFoldDB" id="A0A174A5C0"/>
<sequence length="134" mass="14537">MNKADKVKQKLIKEVVIPSLIGVLIALLFLLAVVKPTGASEDSTRPMTGTVYFVSGRSVSIVSPDKRTWSYKGKGFSVGDTVSCVVSNNGTSKTVDDYIKSAVVSEGQPIEIEAAEEGALVHFASETYYLERRY</sequence>
<keyword evidence="1" id="KW-1133">Transmembrane helix</keyword>
<accession>A0A174A5C0</accession>
<dbReference type="RefSeq" id="WP_055053218.1">
    <property type="nucleotide sequence ID" value="NZ_CYZA01000006.1"/>
</dbReference>
<name>A0A174A5C0_9FIRM</name>
<reference evidence="2 3" key="1">
    <citation type="submission" date="2015-09" db="EMBL/GenBank/DDBJ databases">
        <authorList>
            <consortium name="Pathogen Informatics"/>
        </authorList>
    </citation>
    <scope>NUCLEOTIDE SEQUENCE [LARGE SCALE GENOMIC DNA]</scope>
    <source>
        <strain evidence="2 3">2789STDY5608838</strain>
    </source>
</reference>
<feature type="transmembrane region" description="Helical" evidence="1">
    <location>
        <begin position="12"/>
        <end position="34"/>
    </location>
</feature>
<evidence type="ECO:0000313" key="2">
    <source>
        <dbReference type="EMBL" id="CUN83892.1"/>
    </source>
</evidence>
<proteinExistence type="predicted"/>
<dbReference type="Proteomes" id="UP000095447">
    <property type="component" value="Unassembled WGS sequence"/>
</dbReference>
<protein>
    <submittedName>
        <fullName evidence="2">Uncharacterized protein</fullName>
    </submittedName>
</protein>
<keyword evidence="1" id="KW-0812">Transmembrane</keyword>